<proteinExistence type="predicted"/>
<dbReference type="Pfam" id="PF10908">
    <property type="entry name" value="Tlde1_dom"/>
    <property type="match status" value="1"/>
</dbReference>
<dbReference type="GO" id="GO:0016740">
    <property type="term" value="F:transferase activity"/>
    <property type="evidence" value="ECO:0007669"/>
    <property type="project" value="InterPro"/>
</dbReference>
<dbReference type="Proteomes" id="UP000076848">
    <property type="component" value="Unassembled WGS sequence"/>
</dbReference>
<evidence type="ECO:0000313" key="3">
    <source>
        <dbReference type="Proteomes" id="UP000076848"/>
    </source>
</evidence>
<accession>A0A157SRL1</accession>
<organism evidence="2 3">
    <name type="scientific">Bordetella ansorpii</name>
    <dbReference type="NCBI Taxonomy" id="288768"/>
    <lineage>
        <taxon>Bacteria</taxon>
        <taxon>Pseudomonadati</taxon>
        <taxon>Pseudomonadota</taxon>
        <taxon>Betaproteobacteria</taxon>
        <taxon>Burkholderiales</taxon>
        <taxon>Alcaligenaceae</taxon>
        <taxon>Bordetella</taxon>
    </lineage>
</organism>
<name>A0A157SRL1_9BORD</name>
<dbReference type="AlphaFoldDB" id="A0A157SRL1"/>
<dbReference type="InterPro" id="IPR021225">
    <property type="entry name" value="Tlde1_dom"/>
</dbReference>
<dbReference type="EMBL" id="FKIF01000008">
    <property type="protein sequence ID" value="SAI73110.1"/>
    <property type="molecule type" value="Genomic_DNA"/>
</dbReference>
<reference evidence="2 3" key="1">
    <citation type="submission" date="2016-04" db="EMBL/GenBank/DDBJ databases">
        <authorList>
            <consortium name="Pathogen Informatics"/>
        </authorList>
    </citation>
    <scope>NUCLEOTIDE SEQUENCE [LARGE SCALE GENOMIC DNA]</scope>
    <source>
        <strain evidence="2 3">H050680373</strain>
    </source>
</reference>
<evidence type="ECO:0000259" key="1">
    <source>
        <dbReference type="Pfam" id="PF10908"/>
    </source>
</evidence>
<dbReference type="CDD" id="cd16913">
    <property type="entry name" value="YkuD_like"/>
    <property type="match status" value="1"/>
</dbReference>
<sequence length="146" mass="16364">MRAPFSLHFDGQALTIPQRGLRYQAVSGRPAAGGHFDYSAARQRLVNVGPIPAGQYWIDLSQMWDNAWYRFTAPRAAWGNHRITIRPYPDTPTYGRGGFFIHGGDTPGSAGCIGLTHNMDTFVRDIKRLLNGLPRCYIPLTVEYPQ</sequence>
<keyword evidence="3" id="KW-1185">Reference proteome</keyword>
<evidence type="ECO:0000313" key="2">
    <source>
        <dbReference type="EMBL" id="SAI73110.1"/>
    </source>
</evidence>
<dbReference type="STRING" id="288768.SAMEA3906486_04472"/>
<dbReference type="InterPro" id="IPR005490">
    <property type="entry name" value="LD_TPept_cat_dom"/>
</dbReference>
<gene>
    <name evidence="2" type="ORF">SAMEA3906486_04472</name>
</gene>
<protein>
    <recommendedName>
        <fullName evidence="1">Tlde1 domain-containing protein</fullName>
    </recommendedName>
</protein>
<feature type="domain" description="Tlde1" evidence="1">
    <location>
        <begin position="40"/>
        <end position="119"/>
    </location>
</feature>